<feature type="domain" description="ABC transporter" evidence="4">
    <location>
        <begin position="10"/>
        <end position="239"/>
    </location>
</feature>
<dbReference type="CDD" id="cd03230">
    <property type="entry name" value="ABC_DR_subfamily_A"/>
    <property type="match status" value="1"/>
</dbReference>
<evidence type="ECO:0000256" key="1">
    <source>
        <dbReference type="ARBA" id="ARBA00022448"/>
    </source>
</evidence>
<dbReference type="InterPro" id="IPR003439">
    <property type="entry name" value="ABC_transporter-like_ATP-bd"/>
</dbReference>
<dbReference type="Gene3D" id="3.40.50.300">
    <property type="entry name" value="P-loop containing nucleotide triphosphate hydrolases"/>
    <property type="match status" value="1"/>
</dbReference>
<proteinExistence type="predicted"/>
<dbReference type="InterPro" id="IPR003593">
    <property type="entry name" value="AAA+_ATPase"/>
</dbReference>
<dbReference type="InterPro" id="IPR017871">
    <property type="entry name" value="ABC_transporter-like_CS"/>
</dbReference>
<dbReference type="SUPFAM" id="SSF52540">
    <property type="entry name" value="P-loop containing nucleoside triphosphate hydrolases"/>
    <property type="match status" value="1"/>
</dbReference>
<evidence type="ECO:0000256" key="2">
    <source>
        <dbReference type="ARBA" id="ARBA00022741"/>
    </source>
</evidence>
<sequence length="327" mass="36791">MKTMENDKAVMVKDLEKRFGKFMAVNRISFEVAKGEIFGFLGPNGAGKSTTIRILCGILTPTGGAGTVAGFNIRTEAEKIKSHIGYMSQRFSLYEDLTVEENINFYSGIYHITPKKKKERKEWVIEMAGLKEHRHSRTAILSSGWRQRLALGCAILHEPPILFLDEPTSGVDPISRRQFWDLIYELSGRGITVFVTTHYMEEAEYCNRIGLIYRGKLIVIGTPEMLKTECMQEDVLEVLCERPQDAMVEIKKVDGVKDVTLFGKGLHVIAEDGDTAASAISRLLRDKGYGIPPVEKIDPSLEDVFVSLIEAHDRAEQLQQESTMMKL</sequence>
<dbReference type="Proteomes" id="UP000002985">
    <property type="component" value="Unassembled WGS sequence"/>
</dbReference>
<protein>
    <submittedName>
        <fullName evidence="5">ABC transporter ATP-binding component</fullName>
    </submittedName>
</protein>
<dbReference type="AlphaFoldDB" id="I3IR09"/>
<dbReference type="PROSITE" id="PS00211">
    <property type="entry name" value="ABC_TRANSPORTER_1"/>
    <property type="match status" value="1"/>
</dbReference>
<dbReference type="PANTHER" id="PTHR43038">
    <property type="entry name" value="ATP-BINDING CASSETTE, SUB-FAMILY H, MEMBER 1"/>
    <property type="match status" value="1"/>
</dbReference>
<keyword evidence="6" id="KW-1185">Reference proteome</keyword>
<organism evidence="5 6">
    <name type="scientific">Candidatus Jettenia caeni</name>
    <dbReference type="NCBI Taxonomy" id="247490"/>
    <lineage>
        <taxon>Bacteria</taxon>
        <taxon>Pseudomonadati</taxon>
        <taxon>Planctomycetota</taxon>
        <taxon>Candidatus Brocadiia</taxon>
        <taxon>Candidatus Brocadiales</taxon>
        <taxon>Candidatus Brocadiaceae</taxon>
        <taxon>Candidatus Jettenia</taxon>
    </lineage>
</organism>
<dbReference type="EMBL" id="BAFH01000004">
    <property type="protein sequence ID" value="GAB64154.1"/>
    <property type="molecule type" value="Genomic_DNA"/>
</dbReference>
<accession>I3IR09</accession>
<keyword evidence="2" id="KW-0547">Nucleotide-binding</keyword>
<dbReference type="Pfam" id="PF00005">
    <property type="entry name" value="ABC_tran"/>
    <property type="match status" value="1"/>
</dbReference>
<keyword evidence="1" id="KW-0813">Transport</keyword>
<reference evidence="5 6" key="1">
    <citation type="journal article" date="2012" name="FEBS Lett.">
        <title>Anammox organism KSU-1 expresses a NirK-type copper-containing nitrite reductase instead of a NirS-type with cytochrome cd1.</title>
        <authorList>
            <person name="Hira D."/>
            <person name="Toh H."/>
            <person name="Migita C.T."/>
            <person name="Okubo H."/>
            <person name="Nishiyama T."/>
            <person name="Hattori M."/>
            <person name="Furukawa K."/>
            <person name="Fujii T."/>
        </authorList>
    </citation>
    <scope>NUCLEOTIDE SEQUENCE [LARGE SCALE GENOMIC DNA]</scope>
</reference>
<evidence type="ECO:0000256" key="3">
    <source>
        <dbReference type="ARBA" id="ARBA00022840"/>
    </source>
</evidence>
<dbReference type="GO" id="GO:0005524">
    <property type="term" value="F:ATP binding"/>
    <property type="evidence" value="ECO:0007669"/>
    <property type="project" value="UniProtKB-KW"/>
</dbReference>
<dbReference type="Pfam" id="PF13732">
    <property type="entry name" value="DrrA1-3_C"/>
    <property type="match status" value="1"/>
</dbReference>
<dbReference type="PROSITE" id="PS50893">
    <property type="entry name" value="ABC_TRANSPORTER_2"/>
    <property type="match status" value="1"/>
</dbReference>
<dbReference type="InterPro" id="IPR027417">
    <property type="entry name" value="P-loop_NTPase"/>
</dbReference>
<dbReference type="eggNOG" id="COG1131">
    <property type="taxonomic scope" value="Bacteria"/>
</dbReference>
<evidence type="ECO:0000313" key="5">
    <source>
        <dbReference type="EMBL" id="GAB64154.1"/>
    </source>
</evidence>
<gene>
    <name evidence="5" type="ORF">KSU1_D0845</name>
</gene>
<evidence type="ECO:0000259" key="4">
    <source>
        <dbReference type="PROSITE" id="PS50893"/>
    </source>
</evidence>
<dbReference type="GO" id="GO:0016887">
    <property type="term" value="F:ATP hydrolysis activity"/>
    <property type="evidence" value="ECO:0007669"/>
    <property type="project" value="InterPro"/>
</dbReference>
<name>I3IR09_9BACT</name>
<dbReference type="PANTHER" id="PTHR43038:SF3">
    <property type="entry name" value="ABC TRANSPORTER G FAMILY MEMBER 20 ISOFORM X1"/>
    <property type="match status" value="1"/>
</dbReference>
<evidence type="ECO:0000313" key="6">
    <source>
        <dbReference type="Proteomes" id="UP000002985"/>
    </source>
</evidence>
<dbReference type="STRING" id="247490.KSU1_D0845"/>
<dbReference type="SMART" id="SM00382">
    <property type="entry name" value="AAA"/>
    <property type="match status" value="1"/>
</dbReference>
<comment type="caution">
    <text evidence="5">The sequence shown here is derived from an EMBL/GenBank/DDBJ whole genome shotgun (WGS) entry which is preliminary data.</text>
</comment>
<keyword evidence="3 5" id="KW-0067">ATP-binding</keyword>
<dbReference type="InterPro" id="IPR025302">
    <property type="entry name" value="DrrA1/2-like_C"/>
</dbReference>